<evidence type="ECO:0000313" key="2">
    <source>
        <dbReference type="Proteomes" id="UP001265550"/>
    </source>
</evidence>
<name>A0ABU1VHV8_9BURK</name>
<keyword evidence="2" id="KW-1185">Reference proteome</keyword>
<accession>A0ABU1VHV8</accession>
<gene>
    <name evidence="1" type="ORF">J2X09_004837</name>
</gene>
<organism evidence="1 2">
    <name type="scientific">Hydrogenophaga laconesensis</name>
    <dbReference type="NCBI Taxonomy" id="1805971"/>
    <lineage>
        <taxon>Bacteria</taxon>
        <taxon>Pseudomonadati</taxon>
        <taxon>Pseudomonadota</taxon>
        <taxon>Betaproteobacteria</taxon>
        <taxon>Burkholderiales</taxon>
        <taxon>Comamonadaceae</taxon>
        <taxon>Hydrogenophaga</taxon>
    </lineage>
</organism>
<protein>
    <submittedName>
        <fullName evidence="1">Uncharacterized protein</fullName>
    </submittedName>
</protein>
<sequence>MDFYKERRGKFSDDVEMRKHWMKDGKVVIALKVERPRESGYTEELCIVDPEEGTVGLPSVFERSRWAQ</sequence>
<evidence type="ECO:0000313" key="1">
    <source>
        <dbReference type="EMBL" id="MDR7097068.1"/>
    </source>
</evidence>
<dbReference type="Proteomes" id="UP001265550">
    <property type="component" value="Unassembled WGS sequence"/>
</dbReference>
<dbReference type="EMBL" id="JAVDWE010000018">
    <property type="protein sequence ID" value="MDR7097068.1"/>
    <property type="molecule type" value="Genomic_DNA"/>
</dbReference>
<proteinExistence type="predicted"/>
<dbReference type="RefSeq" id="WP_204735360.1">
    <property type="nucleotide sequence ID" value="NZ_JAVDWE010000018.1"/>
</dbReference>
<reference evidence="1 2" key="1">
    <citation type="submission" date="2023-07" db="EMBL/GenBank/DDBJ databases">
        <title>Sorghum-associated microbial communities from plants grown in Nebraska, USA.</title>
        <authorList>
            <person name="Schachtman D."/>
        </authorList>
    </citation>
    <scope>NUCLEOTIDE SEQUENCE [LARGE SCALE GENOMIC DNA]</scope>
    <source>
        <strain evidence="1 2">BE240</strain>
    </source>
</reference>
<comment type="caution">
    <text evidence="1">The sequence shown here is derived from an EMBL/GenBank/DDBJ whole genome shotgun (WGS) entry which is preliminary data.</text>
</comment>